<accession>X1FVR2</accession>
<reference evidence="1" key="1">
    <citation type="journal article" date="2014" name="Front. Microbiol.">
        <title>High frequency of phylogenetically diverse reductive dehalogenase-homologous genes in deep subseafloor sedimentary metagenomes.</title>
        <authorList>
            <person name="Kawai M."/>
            <person name="Futagami T."/>
            <person name="Toyoda A."/>
            <person name="Takaki Y."/>
            <person name="Nishi S."/>
            <person name="Hori S."/>
            <person name="Arai W."/>
            <person name="Tsubouchi T."/>
            <person name="Morono Y."/>
            <person name="Uchiyama I."/>
            <person name="Ito T."/>
            <person name="Fujiyama A."/>
            <person name="Inagaki F."/>
            <person name="Takami H."/>
        </authorList>
    </citation>
    <scope>NUCLEOTIDE SEQUENCE</scope>
    <source>
        <strain evidence="1">Expedition CK06-06</strain>
    </source>
</reference>
<feature type="non-terminal residue" evidence="1">
    <location>
        <position position="1"/>
    </location>
</feature>
<organism evidence="1">
    <name type="scientific">marine sediment metagenome</name>
    <dbReference type="NCBI Taxonomy" id="412755"/>
    <lineage>
        <taxon>unclassified sequences</taxon>
        <taxon>metagenomes</taxon>
        <taxon>ecological metagenomes</taxon>
    </lineage>
</organism>
<dbReference type="EMBL" id="BARU01016550">
    <property type="protein sequence ID" value="GAH49746.1"/>
    <property type="molecule type" value="Genomic_DNA"/>
</dbReference>
<proteinExistence type="predicted"/>
<dbReference type="AlphaFoldDB" id="X1FVR2"/>
<gene>
    <name evidence="1" type="ORF">S03H2_27494</name>
</gene>
<comment type="caution">
    <text evidence="1">The sequence shown here is derived from an EMBL/GenBank/DDBJ whole genome shotgun (WGS) entry which is preliminary data.</text>
</comment>
<sequence>NLALLKQCGVEQRVAHLAHNQEVAGSNPAPAIRFGLWVTGLALSREVSPRFERAKMKREKTDYPSAEEYYPKVFHCRYCGRFTHGIIGGGLPYRICNNCAVPMEYASGEHGEGYVKDPNGAVSFA</sequence>
<protein>
    <submittedName>
        <fullName evidence="1">Uncharacterized protein</fullName>
    </submittedName>
</protein>
<evidence type="ECO:0000313" key="1">
    <source>
        <dbReference type="EMBL" id="GAH49746.1"/>
    </source>
</evidence>
<name>X1FVR2_9ZZZZ</name>
<dbReference type="AntiFam" id="ANF00010">
    <property type="entry name" value="tRNA translation"/>
</dbReference>